<feature type="compositionally biased region" description="Polar residues" evidence="1">
    <location>
        <begin position="400"/>
        <end position="411"/>
    </location>
</feature>
<sequence>MPEELYIPIPHYPPFKLRSSLIDKDPVIWVHLLEGYLDLCKLLLSGDVVLNVKSAQQLQLFIKVFLSETAQETTQIFSLGAINPDIKKNTTLLRAYVFQVIRSYSAVKLALNGESLWNFVLIYVEHNVSTVRGLIDGSLKSPLNDNKKSGKILLIPLLRKHLESLISLGKMPDDHLKYFASLLGQHTLTLKVQKVLVTSSHSKVLAKDKYKGNGSNSLQFAEAFVNEEWIEMLERLYAGGKSIYAQTVKNWMVVSVLSLSTAKLAKVVSTLGINSAESMILAPLLSALILSDAYKQLNPGLEARLPFLSNIAFAGAVEPVNEADVEFLVGMFPSLTPTKAATILRMNGCDAEKVTHLLLEDPLLIDTIPEELETKKAPKPIKASELERGIERFKLRDNETTQSVRKQQPKSSETDIKNKTLSAALRLLYESDEDERDDTYDDQEHTSGMAFLEYDRKPKNKDKARVAVLDEDTEDAQDAESASSPAPPEVSNIELNLFDVLKTNGETAFEKTSRKLKVRQDMKLATEWTDEQIEGWYRMIKKSPRRFRLLEEQYVFHFSNRKTLDTTSNASKASQTPGGNNPDRKKVNARNEKQKSSRANHNRKSGHNKKAKAELAALRE</sequence>
<evidence type="ECO:0000256" key="1">
    <source>
        <dbReference type="SAM" id="MobiDB-lite"/>
    </source>
</evidence>
<reference evidence="2 3" key="1">
    <citation type="submission" date="2016-10" db="EMBL/GenBank/DDBJ databases">
        <authorList>
            <person name="de Groot N.N."/>
        </authorList>
    </citation>
    <scope>NUCLEOTIDE SEQUENCE [LARGE SCALE GENOMIC DNA]</scope>
    <source>
        <strain evidence="2 3">PYCC 4715</strain>
    </source>
</reference>
<dbReference type="AlphaFoldDB" id="A0A1L0GH70"/>
<name>A0A1L0GH70_9ASCO</name>
<feature type="region of interest" description="Disordered" evidence="1">
    <location>
        <begin position="396"/>
        <end position="417"/>
    </location>
</feature>
<feature type="compositionally biased region" description="Polar residues" evidence="1">
    <location>
        <begin position="566"/>
        <end position="579"/>
    </location>
</feature>
<feature type="compositionally biased region" description="Basic and acidic residues" evidence="1">
    <location>
        <begin position="582"/>
        <end position="595"/>
    </location>
</feature>
<feature type="region of interest" description="Disordered" evidence="1">
    <location>
        <begin position="566"/>
        <end position="620"/>
    </location>
</feature>
<feature type="compositionally biased region" description="Basic residues" evidence="1">
    <location>
        <begin position="596"/>
        <end position="610"/>
    </location>
</feature>
<proteinExistence type="predicted"/>
<gene>
    <name evidence="2" type="ORF">SAMEA4029009_CIC11G00000002015</name>
</gene>
<feature type="region of interest" description="Disordered" evidence="1">
    <location>
        <begin position="471"/>
        <end position="491"/>
    </location>
</feature>
<dbReference type="Proteomes" id="UP000182259">
    <property type="component" value="Chromosome IV"/>
</dbReference>
<evidence type="ECO:0000313" key="2">
    <source>
        <dbReference type="EMBL" id="SGZ55613.1"/>
    </source>
</evidence>
<protein>
    <submittedName>
        <fullName evidence="2">CIC11C00000002015</fullName>
    </submittedName>
</protein>
<feature type="compositionally biased region" description="Basic and acidic residues" evidence="1">
    <location>
        <begin position="611"/>
        <end position="620"/>
    </location>
</feature>
<accession>A0A1L0GH70</accession>
<evidence type="ECO:0000313" key="3">
    <source>
        <dbReference type="Proteomes" id="UP000182259"/>
    </source>
</evidence>
<organism evidence="2 3">
    <name type="scientific">Sungouiella intermedia</name>
    <dbReference type="NCBI Taxonomy" id="45354"/>
    <lineage>
        <taxon>Eukaryota</taxon>
        <taxon>Fungi</taxon>
        <taxon>Dikarya</taxon>
        <taxon>Ascomycota</taxon>
        <taxon>Saccharomycotina</taxon>
        <taxon>Pichiomycetes</taxon>
        <taxon>Metschnikowiaceae</taxon>
        <taxon>Sungouiella</taxon>
    </lineage>
</organism>
<dbReference type="EMBL" id="LT635767">
    <property type="protein sequence ID" value="SGZ55613.1"/>
    <property type="molecule type" value="Genomic_DNA"/>
</dbReference>